<dbReference type="InterPro" id="IPR003347">
    <property type="entry name" value="JmjC_dom"/>
</dbReference>
<keyword evidence="2" id="KW-0479">Metal-binding</keyword>
<dbReference type="GO" id="GO:0006338">
    <property type="term" value="P:chromatin remodeling"/>
    <property type="evidence" value="ECO:0007669"/>
    <property type="project" value="TreeGrafter"/>
</dbReference>
<dbReference type="FunFam" id="3.30.40.10:FF:000776">
    <property type="entry name" value="Ecm5p"/>
    <property type="match status" value="1"/>
</dbReference>
<dbReference type="SUPFAM" id="SSF57903">
    <property type="entry name" value="FYVE/PHD zinc finger"/>
    <property type="match status" value="1"/>
</dbReference>
<keyword evidence="5" id="KW-0539">Nucleus</keyword>
<dbReference type="Gene3D" id="3.30.40.10">
    <property type="entry name" value="Zinc/RING finger domain, C3HC4 (zinc finger)"/>
    <property type="match status" value="1"/>
</dbReference>
<evidence type="ECO:0000313" key="11">
    <source>
        <dbReference type="EMBL" id="EJS44198.1"/>
    </source>
</evidence>
<evidence type="ECO:0000256" key="1">
    <source>
        <dbReference type="ARBA" id="ARBA00004123"/>
    </source>
</evidence>
<accession>J8Q3E8</accession>
<dbReference type="GO" id="GO:0000785">
    <property type="term" value="C:chromatin"/>
    <property type="evidence" value="ECO:0007669"/>
    <property type="project" value="TreeGrafter"/>
</dbReference>
<keyword evidence="4" id="KW-0862">Zinc</keyword>
<dbReference type="InterPro" id="IPR013083">
    <property type="entry name" value="Znf_RING/FYVE/PHD"/>
</dbReference>
<dbReference type="GO" id="GO:0010468">
    <property type="term" value="P:regulation of gene expression"/>
    <property type="evidence" value="ECO:0007669"/>
    <property type="project" value="TreeGrafter"/>
</dbReference>
<comment type="caution">
    <text evidence="11">The sequence shown here is derived from an EMBL/GenBank/DDBJ whole genome shotgun (WGS) entry which is preliminary data.</text>
</comment>
<dbReference type="InterPro" id="IPR019786">
    <property type="entry name" value="Zinc_finger_PHD-type_CS"/>
</dbReference>
<keyword evidence="3 6" id="KW-0863">Zinc-finger</keyword>
<dbReference type="CDD" id="cd16100">
    <property type="entry name" value="ARID"/>
    <property type="match status" value="1"/>
</dbReference>
<dbReference type="InterPro" id="IPR001965">
    <property type="entry name" value="Znf_PHD"/>
</dbReference>
<dbReference type="PANTHER" id="PTHR10694">
    <property type="entry name" value="LYSINE-SPECIFIC DEMETHYLASE"/>
    <property type="match status" value="1"/>
</dbReference>
<dbReference type="PROSITE" id="PS51011">
    <property type="entry name" value="ARID"/>
    <property type="match status" value="1"/>
</dbReference>
<dbReference type="SMART" id="SM00501">
    <property type="entry name" value="BRIGHT"/>
    <property type="match status" value="1"/>
</dbReference>
<dbReference type="CDD" id="cd15518">
    <property type="entry name" value="PHD_Ecm5p_Lid2p_like"/>
    <property type="match status" value="1"/>
</dbReference>
<dbReference type="PROSITE" id="PS51184">
    <property type="entry name" value="JMJC"/>
    <property type="match status" value="1"/>
</dbReference>
<dbReference type="Proteomes" id="UP000006968">
    <property type="component" value="Chromosome IV"/>
</dbReference>
<evidence type="ECO:0000256" key="4">
    <source>
        <dbReference type="ARBA" id="ARBA00022833"/>
    </source>
</evidence>
<organism evidence="11 12">
    <name type="scientific">Saccharomyces arboricola (strain H-6 / AS 2.3317 / CBS 10644)</name>
    <name type="common">Yeast</name>
    <dbReference type="NCBI Taxonomy" id="1160507"/>
    <lineage>
        <taxon>Eukaryota</taxon>
        <taxon>Fungi</taxon>
        <taxon>Dikarya</taxon>
        <taxon>Ascomycota</taxon>
        <taxon>Saccharomycotina</taxon>
        <taxon>Saccharomycetes</taxon>
        <taxon>Saccharomycetales</taxon>
        <taxon>Saccharomycetaceae</taxon>
        <taxon>Saccharomyces</taxon>
    </lineage>
</organism>
<protein>
    <submittedName>
        <fullName evidence="11">Ecm5p</fullName>
    </submittedName>
</protein>
<dbReference type="Pfam" id="PF00628">
    <property type="entry name" value="PHD"/>
    <property type="match status" value="1"/>
</dbReference>
<dbReference type="InterPro" id="IPR019787">
    <property type="entry name" value="Znf_PHD-finger"/>
</dbReference>
<dbReference type="PROSITE" id="PS01359">
    <property type="entry name" value="ZF_PHD_1"/>
    <property type="match status" value="1"/>
</dbReference>
<sequence>MSEHDSVTKISHILNGLTTENAMMQKSINASSTARDIELDVREERSTKQLKSPEASVFSASNHHTNPFLYTQFRSRATIPFAAESIKGVDLVSPLEDIPARVFHEKTGLFYQITPRSIPTFVVAKKDLPDPIKFYESVQDLGAIYGCVKLKVLPDTDKFSQLNIDIDHFWFKARKQSFDSNELQKIIDFHAKLDNFHTKSGKKSFLTRIPSIDKRTLDLYRLRSCVKLRGGFDAVCKKKLWAQIGRELGYSGRIMSSLSTSLRSAYAKILLDFDKYEEEQQRINNNETIEVPIEPPTTLHHAELKKREGETSLHRGGSSHKRIKINRKAFRARSINHEFKRMKEIKHMKGFPTYFDSLTEFKLSYTESTEATLPGYDFTFWENGMEIYDKSVFETKTSPVYNLRQYYEKSQAVFDAIMTEYRNEYPVLFANETKLPQKEFERLYFFMLSKHFIEFEIDTGLGLTASIRSSGNDTFDKKNGIRDILDQWNLDNIPLSEYSLLKHLDLDMADLTRTNYDVGMLFSCQGWSVSDHFLPLVNYNHLGSAKLIYSIAPEDMGKFEDLIARGKKEWDVLQSRSRYFTSDEELKIFSETGFFKSFLEAEQSANLPDTVNSSRNSPAGSIPLGNGLQSDLQFEPDFILTNGIKLYKTTQEQGSYIFKFPKAFTCCIGSGFYLSQNATFAPNSWLRSSFEAARWVSKMGILPGLDAIQLITNVLIYSDNDDLKDKCRNLISDYVYEELENRKKLRELFGTVDVVYNKLNFISDISLEPTGLSKIVVTLDALQHIFSLKEFLKLLEKSKDDNYRICGIPIHDQAGNLNICLHLYFDKASLSVALNNLADPLNSDLAALDENFEMKWNALMTSTFKNRTVPLNIIQYLLSHTDSNSGFNRMLRSNFDDALLLMEECKRIVIAFMKFSGGVENVDFGKGFNLRYLPLEFSNSVVNKLKNLYERVQKCSVDFPEKLEIVRLYHISRQFPIDNREIIDGNNLNLLKELYQRSLSIPLKASYWIKLTRKICRLEWLSVYEHIFVERNNIKNENLKNYSLSLLYSYLEFGLKYCDVEDINKISNVRELLLRYQEIIQKIQELLRKETSSKILLSDLENILLGIEAYRLPIQGNFFSELNYVIKEIEHARRDIGVDIIYNSDCLDRIDELIRKNDPKFVMFVDQFNGSRLDKRPFVSDNQDRMGNKQEQKSYKSWSHHLGRLLHKNELTKLLPLVFRCLDLESDEYISLENCAKRQTKYCFCRKIEEGLAMVECEICKEWYHIQCINDGKWAPPDDPNVLFVCPICTPSNVITKATESVLFEFGDLKRLLIDSLKLSVIPDPPVLKNLFEIFAAALNFKNQMETELFTKGFINQSISTHKIKYYLKKSQGSKCGFTDLTGPLRRYCQSKNADLIKQLKENGRTIITGFPN</sequence>
<dbReference type="FunFam" id="1.10.150.60:FF:000020">
    <property type="entry name" value="Ecm5p"/>
    <property type="match status" value="1"/>
</dbReference>
<evidence type="ECO:0000256" key="2">
    <source>
        <dbReference type="ARBA" id="ARBA00022723"/>
    </source>
</evidence>
<dbReference type="HOGENOM" id="CLU_250352_0_0_1"/>
<dbReference type="GO" id="GO:0003677">
    <property type="term" value="F:DNA binding"/>
    <property type="evidence" value="ECO:0007669"/>
    <property type="project" value="InterPro"/>
</dbReference>
<dbReference type="SMART" id="SM00558">
    <property type="entry name" value="JmjC"/>
    <property type="match status" value="1"/>
</dbReference>
<gene>
    <name evidence="11" type="ORF">SU7_0694</name>
</gene>
<dbReference type="PANTHER" id="PTHR10694:SF113">
    <property type="entry name" value="PROTEIN JUMONJI"/>
    <property type="match status" value="1"/>
</dbReference>
<keyword evidence="12" id="KW-1185">Reference proteome</keyword>
<evidence type="ECO:0000259" key="9">
    <source>
        <dbReference type="PROSITE" id="PS51183"/>
    </source>
</evidence>
<feature type="domain" description="JmjC" evidence="10">
    <location>
        <begin position="482"/>
        <end position="697"/>
    </location>
</feature>
<comment type="subcellular location">
    <subcellularLocation>
        <location evidence="1">Nucleus</location>
    </subcellularLocation>
</comment>
<feature type="domain" description="PHD-type" evidence="7">
    <location>
        <begin position="1240"/>
        <end position="1292"/>
    </location>
</feature>
<evidence type="ECO:0000256" key="3">
    <source>
        <dbReference type="ARBA" id="ARBA00022771"/>
    </source>
</evidence>
<dbReference type="Gene3D" id="2.60.120.650">
    <property type="entry name" value="Cupin"/>
    <property type="match status" value="1"/>
</dbReference>
<dbReference type="Pfam" id="PF01388">
    <property type="entry name" value="ARID"/>
    <property type="match status" value="1"/>
</dbReference>
<dbReference type="SMART" id="SM01014">
    <property type="entry name" value="ARID"/>
    <property type="match status" value="1"/>
</dbReference>
<evidence type="ECO:0000256" key="6">
    <source>
        <dbReference type="PROSITE-ProRule" id="PRU00146"/>
    </source>
</evidence>
<dbReference type="InterPro" id="IPR036431">
    <property type="entry name" value="ARID_dom_sf"/>
</dbReference>
<dbReference type="GO" id="GO:0005634">
    <property type="term" value="C:nucleus"/>
    <property type="evidence" value="ECO:0007669"/>
    <property type="project" value="UniProtKB-SubCell"/>
</dbReference>
<dbReference type="SMART" id="SM00249">
    <property type="entry name" value="PHD"/>
    <property type="match status" value="1"/>
</dbReference>
<dbReference type="PROSITE" id="PS51183">
    <property type="entry name" value="JMJN"/>
    <property type="match status" value="1"/>
</dbReference>
<feature type="domain" description="ARID" evidence="8">
    <location>
        <begin position="183"/>
        <end position="278"/>
    </location>
</feature>
<dbReference type="GO" id="GO:0008270">
    <property type="term" value="F:zinc ion binding"/>
    <property type="evidence" value="ECO:0007669"/>
    <property type="project" value="UniProtKB-KW"/>
</dbReference>
<dbReference type="PROSITE" id="PS50016">
    <property type="entry name" value="ZF_PHD_2"/>
    <property type="match status" value="1"/>
</dbReference>
<dbReference type="InterPro" id="IPR001606">
    <property type="entry name" value="ARID_dom"/>
</dbReference>
<dbReference type="InterPro" id="IPR003349">
    <property type="entry name" value="JmjN"/>
</dbReference>
<feature type="domain" description="JmjN" evidence="9">
    <location>
        <begin position="118"/>
        <end position="159"/>
    </location>
</feature>
<dbReference type="OrthoDB" id="1678912at2759"/>
<reference evidence="11 12" key="1">
    <citation type="journal article" date="2013" name="BMC Genomics">
        <title>High quality de novo sequencing and assembly of the Saccharomyces arboricolus genome.</title>
        <authorList>
            <person name="Liti G."/>
            <person name="Nguyen Ba A.N."/>
            <person name="Blythe M."/>
            <person name="Mueller C.A."/>
            <person name="Bergstroem A."/>
            <person name="Cubillos F.A."/>
            <person name="Dafhnis-Calas F."/>
            <person name="Khoshraftar S."/>
            <person name="Malla S."/>
            <person name="Mehta N."/>
            <person name="Siow C.C."/>
            <person name="Warringer J."/>
            <person name="Moses A.M."/>
            <person name="Louis E.J."/>
            <person name="Nieduszynski C.A."/>
        </authorList>
    </citation>
    <scope>NUCLEOTIDE SEQUENCE [LARGE SCALE GENOMIC DNA]</scope>
    <source>
        <strain evidence="12">H-6 / AS 2.3317 / CBS 10644</strain>
    </source>
</reference>
<dbReference type="SUPFAM" id="SSF46774">
    <property type="entry name" value="ARID-like"/>
    <property type="match status" value="1"/>
</dbReference>
<dbReference type="EMBL" id="ALIE01000044">
    <property type="protein sequence ID" value="EJS44198.1"/>
    <property type="molecule type" value="Genomic_DNA"/>
</dbReference>
<proteinExistence type="predicted"/>
<evidence type="ECO:0000313" key="12">
    <source>
        <dbReference type="Proteomes" id="UP000006968"/>
    </source>
</evidence>
<dbReference type="Gene3D" id="1.10.150.60">
    <property type="entry name" value="ARID DNA-binding domain"/>
    <property type="match status" value="1"/>
</dbReference>
<evidence type="ECO:0000259" key="7">
    <source>
        <dbReference type="PROSITE" id="PS50016"/>
    </source>
</evidence>
<evidence type="ECO:0000259" key="10">
    <source>
        <dbReference type="PROSITE" id="PS51184"/>
    </source>
</evidence>
<evidence type="ECO:0000259" key="8">
    <source>
        <dbReference type="PROSITE" id="PS51011"/>
    </source>
</evidence>
<evidence type="ECO:0000256" key="5">
    <source>
        <dbReference type="ARBA" id="ARBA00023242"/>
    </source>
</evidence>
<name>J8Q3E8_SACAR</name>
<dbReference type="InterPro" id="IPR011011">
    <property type="entry name" value="Znf_FYVE_PHD"/>
</dbReference>